<sequence length="397" mass="41286">MANKSQKLQGGNMKVGDPISTVALAQVDECTFAGPAATAAAPNPKKTISASTFTTHPALVSSMLVEYTALVAAIVRTCAAGTVVSVKSTAATGRLAEGVLEYLDSSALGLTVDPEFGDLKDFVSTAYTGILGAALSYLRMLRDGYSWKAHYEEIASPTGSATAEPEPDFVFAKLGDLAVVESKGTGADLPKALAAAKNGYLKQIVSVAARPLNGSIFPSRGYAFGTALNAASSGAAHVQMACVFGEFLPGAGAASGVAGPPVAPGAQRSLGGLQLVRKANYAELYRQLGLNANNVGTVLSSAPSDITLHQSPNRIPLVVDGEPWTATIALPVGIIRSIERGYYPEALPDAAQNRGPTVVPGTKERNLIFVNFPDHSRVLLRKETPRASYVVRSVELE</sequence>
<name>A0ABU1ZFW7_9BURK</name>
<dbReference type="EMBL" id="JAVDXQ010000009">
    <property type="protein sequence ID" value="MDR7299507.1"/>
    <property type="molecule type" value="Genomic_DNA"/>
</dbReference>
<gene>
    <name evidence="1" type="ORF">J2X16_004877</name>
</gene>
<reference evidence="1 2" key="1">
    <citation type="submission" date="2023-07" db="EMBL/GenBank/DDBJ databases">
        <title>Sorghum-associated microbial communities from plants grown in Nebraska, USA.</title>
        <authorList>
            <person name="Schachtman D."/>
        </authorList>
    </citation>
    <scope>NUCLEOTIDE SEQUENCE [LARGE SCALE GENOMIC DNA]</scope>
    <source>
        <strain evidence="1 2">BE310</strain>
    </source>
</reference>
<accession>A0ABU1ZFW7</accession>
<comment type="caution">
    <text evidence="1">The sequence shown here is derived from an EMBL/GenBank/DDBJ whole genome shotgun (WGS) entry which is preliminary data.</text>
</comment>
<proteinExistence type="predicted"/>
<keyword evidence="2" id="KW-1185">Reference proteome</keyword>
<protein>
    <submittedName>
        <fullName evidence="1">Uncharacterized protein</fullName>
    </submittedName>
</protein>
<dbReference type="Proteomes" id="UP001180536">
    <property type="component" value="Unassembled WGS sequence"/>
</dbReference>
<organism evidence="1 2">
    <name type="scientific">Pelomonas aquatica</name>
    <dbReference type="NCBI Taxonomy" id="431058"/>
    <lineage>
        <taxon>Bacteria</taxon>
        <taxon>Pseudomonadati</taxon>
        <taxon>Pseudomonadota</taxon>
        <taxon>Betaproteobacteria</taxon>
        <taxon>Burkholderiales</taxon>
        <taxon>Sphaerotilaceae</taxon>
        <taxon>Roseateles</taxon>
    </lineage>
</organism>
<evidence type="ECO:0000313" key="2">
    <source>
        <dbReference type="Proteomes" id="UP001180536"/>
    </source>
</evidence>
<evidence type="ECO:0000313" key="1">
    <source>
        <dbReference type="EMBL" id="MDR7299507.1"/>
    </source>
</evidence>